<organism evidence="2 3">
    <name type="scientific">Halopiger aswanensis</name>
    <dbReference type="NCBI Taxonomy" id="148449"/>
    <lineage>
        <taxon>Archaea</taxon>
        <taxon>Methanobacteriati</taxon>
        <taxon>Methanobacteriota</taxon>
        <taxon>Stenosarchaea group</taxon>
        <taxon>Halobacteria</taxon>
        <taxon>Halobacteriales</taxon>
        <taxon>Natrialbaceae</taxon>
        <taxon>Halopiger</taxon>
    </lineage>
</organism>
<dbReference type="AlphaFoldDB" id="A0A419WPW9"/>
<proteinExistence type="predicted"/>
<evidence type="ECO:0000313" key="3">
    <source>
        <dbReference type="Proteomes" id="UP000283805"/>
    </source>
</evidence>
<dbReference type="Pfam" id="PF23956">
    <property type="entry name" value="DUF7285"/>
    <property type="match status" value="1"/>
</dbReference>
<sequence>MLHSSRFRRARERAQTEPFAAIVAVGVVVLGIGMYAVAYQSVLPGTSQQATADQTIDRIWDELEENGVFYAHDDPALQDRIDDSEPLPAGATVYVSITAIDEDANRVLVDGAFPSGYPDNDASSSDIEQYVAEDGIPDDASVATQSIPVTVENEADVRSGTLRVAVW</sequence>
<reference evidence="2 3" key="1">
    <citation type="submission" date="2018-09" db="EMBL/GenBank/DDBJ databases">
        <title>Genomic Encyclopedia of Archaeal and Bacterial Type Strains, Phase II (KMG-II): from individual species to whole genera.</title>
        <authorList>
            <person name="Goeker M."/>
        </authorList>
    </citation>
    <scope>NUCLEOTIDE SEQUENCE [LARGE SCALE GENOMIC DNA]</scope>
    <source>
        <strain evidence="2 3">DSM 13151</strain>
    </source>
</reference>
<dbReference type="EMBL" id="RAPO01000001">
    <property type="protein sequence ID" value="RKD97464.1"/>
    <property type="molecule type" value="Genomic_DNA"/>
</dbReference>
<protein>
    <submittedName>
        <fullName evidence="2">Uncharacterized protein</fullName>
    </submittedName>
</protein>
<comment type="caution">
    <text evidence="2">The sequence shown here is derived from an EMBL/GenBank/DDBJ whole genome shotgun (WGS) entry which is preliminary data.</text>
</comment>
<dbReference type="InterPro" id="IPR055709">
    <property type="entry name" value="DUF7285"/>
</dbReference>
<gene>
    <name evidence="2" type="ORF">ATJ93_0450</name>
</gene>
<keyword evidence="1" id="KW-0812">Transmembrane</keyword>
<evidence type="ECO:0000256" key="1">
    <source>
        <dbReference type="SAM" id="Phobius"/>
    </source>
</evidence>
<keyword evidence="1" id="KW-0472">Membrane</keyword>
<name>A0A419WPW9_9EURY</name>
<keyword evidence="1" id="KW-1133">Transmembrane helix</keyword>
<evidence type="ECO:0000313" key="2">
    <source>
        <dbReference type="EMBL" id="RKD97464.1"/>
    </source>
</evidence>
<accession>A0A419WPW9</accession>
<feature type="transmembrane region" description="Helical" evidence="1">
    <location>
        <begin position="20"/>
        <end position="39"/>
    </location>
</feature>
<keyword evidence="3" id="KW-1185">Reference proteome</keyword>
<dbReference type="Proteomes" id="UP000283805">
    <property type="component" value="Unassembled WGS sequence"/>
</dbReference>
<dbReference type="OrthoDB" id="186386at2157"/>